<dbReference type="AlphaFoldDB" id="A0A6H1ZDR7"/>
<evidence type="ECO:0000313" key="2">
    <source>
        <dbReference type="EMBL" id="QJA45602.1"/>
    </source>
</evidence>
<gene>
    <name evidence="2" type="ORF">TM448A00260_0031</name>
</gene>
<keyword evidence="1" id="KW-0812">Transmembrane</keyword>
<name>A0A6H1ZDR7_9ZZZZ</name>
<keyword evidence="1" id="KW-1133">Transmembrane helix</keyword>
<sequence length="74" mass="8247">MSDELDRQIDRARTEGMILAKLDTIEAKLDKAFGELSKLEERVNTLETWRYKLIGASAVIATLAGVLSRLVIKA</sequence>
<dbReference type="EMBL" id="MT143993">
    <property type="protein sequence ID" value="QJA45602.1"/>
    <property type="molecule type" value="Genomic_DNA"/>
</dbReference>
<protein>
    <submittedName>
        <fullName evidence="2">Uncharacterized protein</fullName>
    </submittedName>
</protein>
<keyword evidence="1" id="KW-0472">Membrane</keyword>
<organism evidence="2">
    <name type="scientific">viral metagenome</name>
    <dbReference type="NCBI Taxonomy" id="1070528"/>
    <lineage>
        <taxon>unclassified sequences</taxon>
        <taxon>metagenomes</taxon>
        <taxon>organismal metagenomes</taxon>
    </lineage>
</organism>
<reference evidence="2" key="1">
    <citation type="submission" date="2020-03" db="EMBL/GenBank/DDBJ databases">
        <title>The deep terrestrial virosphere.</title>
        <authorList>
            <person name="Holmfeldt K."/>
            <person name="Nilsson E."/>
            <person name="Simone D."/>
            <person name="Lopez-Fernandez M."/>
            <person name="Wu X."/>
            <person name="de Brujin I."/>
            <person name="Lundin D."/>
            <person name="Andersson A."/>
            <person name="Bertilsson S."/>
            <person name="Dopson M."/>
        </authorList>
    </citation>
    <scope>NUCLEOTIDE SEQUENCE</scope>
    <source>
        <strain evidence="2">TM448A00260</strain>
    </source>
</reference>
<evidence type="ECO:0000256" key="1">
    <source>
        <dbReference type="SAM" id="Phobius"/>
    </source>
</evidence>
<feature type="transmembrane region" description="Helical" evidence="1">
    <location>
        <begin position="53"/>
        <end position="72"/>
    </location>
</feature>
<proteinExistence type="predicted"/>
<accession>A0A6H1ZDR7</accession>